<organism evidence="4 5">
    <name type="scientific">Enterococcus alcedinis</name>
    <dbReference type="NCBI Taxonomy" id="1274384"/>
    <lineage>
        <taxon>Bacteria</taxon>
        <taxon>Bacillati</taxon>
        <taxon>Bacillota</taxon>
        <taxon>Bacilli</taxon>
        <taxon>Lactobacillales</taxon>
        <taxon>Enterococcaceae</taxon>
        <taxon>Enterococcus</taxon>
    </lineage>
</organism>
<evidence type="ECO:0000259" key="3">
    <source>
        <dbReference type="Pfam" id="PF17118"/>
    </source>
</evidence>
<dbReference type="RefSeq" id="WP_188368634.1">
    <property type="nucleotide sequence ID" value="NZ_BMDT01000020.1"/>
</dbReference>
<keyword evidence="2" id="KW-0732">Signal</keyword>
<dbReference type="EMBL" id="BMDT01000020">
    <property type="protein sequence ID" value="GGI66813.1"/>
    <property type="molecule type" value="Genomic_DNA"/>
</dbReference>
<dbReference type="Pfam" id="PF17118">
    <property type="entry name" value="DUF5105"/>
    <property type="match status" value="1"/>
</dbReference>
<protein>
    <recommendedName>
        <fullName evidence="3">DUF5105 domain-containing protein</fullName>
    </recommendedName>
</protein>
<feature type="coiled-coil region" evidence="1">
    <location>
        <begin position="140"/>
        <end position="167"/>
    </location>
</feature>
<evidence type="ECO:0000256" key="1">
    <source>
        <dbReference type="SAM" id="Coils"/>
    </source>
</evidence>
<feature type="signal peptide" evidence="2">
    <location>
        <begin position="1"/>
        <end position="24"/>
    </location>
</feature>
<dbReference type="AlphaFoldDB" id="A0A917N5F2"/>
<reference evidence="4" key="2">
    <citation type="submission" date="2020-09" db="EMBL/GenBank/DDBJ databases">
        <authorList>
            <person name="Sun Q."/>
            <person name="Sedlacek I."/>
        </authorList>
    </citation>
    <scope>NUCLEOTIDE SEQUENCE</scope>
    <source>
        <strain evidence="4">CCM 8433</strain>
    </source>
</reference>
<feature type="domain" description="DUF5105" evidence="3">
    <location>
        <begin position="28"/>
        <end position="205"/>
    </location>
</feature>
<dbReference type="PROSITE" id="PS51257">
    <property type="entry name" value="PROKAR_LIPOPROTEIN"/>
    <property type="match status" value="1"/>
</dbReference>
<keyword evidence="1" id="KW-0175">Coiled coil</keyword>
<feature type="chain" id="PRO_5037846910" description="DUF5105 domain-containing protein" evidence="2">
    <location>
        <begin position="25"/>
        <end position="241"/>
    </location>
</feature>
<accession>A0A917N5F2</accession>
<comment type="caution">
    <text evidence="4">The sequence shown here is derived from an EMBL/GenBank/DDBJ whole genome shotgun (WGS) entry which is preliminary data.</text>
</comment>
<dbReference type="InterPro" id="IPR031343">
    <property type="entry name" value="DUF5105"/>
</dbReference>
<reference evidence="4" key="1">
    <citation type="journal article" date="2014" name="Int. J. Syst. Evol. Microbiol.">
        <title>Complete genome sequence of Corynebacterium casei LMG S-19264T (=DSM 44701T), isolated from a smear-ripened cheese.</title>
        <authorList>
            <consortium name="US DOE Joint Genome Institute (JGI-PGF)"/>
            <person name="Walter F."/>
            <person name="Albersmeier A."/>
            <person name="Kalinowski J."/>
            <person name="Ruckert C."/>
        </authorList>
    </citation>
    <scope>NUCLEOTIDE SEQUENCE</scope>
    <source>
        <strain evidence="4">CCM 8433</strain>
    </source>
</reference>
<proteinExistence type="predicted"/>
<gene>
    <name evidence="4" type="ORF">GCM10011482_24670</name>
</gene>
<evidence type="ECO:0000256" key="2">
    <source>
        <dbReference type="SAM" id="SignalP"/>
    </source>
</evidence>
<evidence type="ECO:0000313" key="5">
    <source>
        <dbReference type="Proteomes" id="UP000622610"/>
    </source>
</evidence>
<name>A0A917N5F2_9ENTE</name>
<dbReference type="Proteomes" id="UP000622610">
    <property type="component" value="Unassembled WGS sequence"/>
</dbReference>
<sequence length="241" mass="26930">MKKKWLAMVLFILTPLFIAGCAQAIPAKEAAPLLIDAMIYQKEDESFESNFANSETLTTAFGKHRKSFEENFTKGLLQSNTEIDETVAKKISGLLMTQVQEVTSYEIKKVTETKPIHHVTYEIKGFDLSGLLIRTTQELLTRIQKDNQIAKDQKKVIEETIAIIEAQIPETKATETTTEVTLQLKENRGKWEIVAGQDEALASLYLAFFAGVSNDEELAKEMAEAVTQVVVPSMGEPKTNE</sequence>
<keyword evidence="5" id="KW-1185">Reference proteome</keyword>
<evidence type="ECO:0000313" key="4">
    <source>
        <dbReference type="EMBL" id="GGI66813.1"/>
    </source>
</evidence>